<feature type="transmembrane region" description="Helical" evidence="5">
    <location>
        <begin position="83"/>
        <end position="102"/>
    </location>
</feature>
<evidence type="ECO:0000256" key="5">
    <source>
        <dbReference type="SAM" id="Phobius"/>
    </source>
</evidence>
<feature type="transmembrane region" description="Helical" evidence="5">
    <location>
        <begin position="31"/>
        <end position="49"/>
    </location>
</feature>
<name>A0A837LGK6_9ENTR</name>
<evidence type="ECO:0008006" key="10">
    <source>
        <dbReference type="Google" id="ProtNLM"/>
    </source>
</evidence>
<protein>
    <recommendedName>
        <fullName evidence="10">O-antigen polymerase</fullName>
    </recommendedName>
</protein>
<gene>
    <name evidence="8" type="ORF">ABF77_11735</name>
</gene>
<dbReference type="PANTHER" id="PTHR37422:SF13">
    <property type="entry name" value="LIPOPOLYSACCHARIDE BIOSYNTHESIS PROTEIN PA4999-RELATED"/>
    <property type="match status" value="1"/>
</dbReference>
<keyword evidence="4 5" id="KW-0472">Membrane</keyword>
<keyword evidence="3 5" id="KW-1133">Transmembrane helix</keyword>
<evidence type="ECO:0000256" key="1">
    <source>
        <dbReference type="ARBA" id="ARBA00004141"/>
    </source>
</evidence>
<evidence type="ECO:0000259" key="7">
    <source>
        <dbReference type="Pfam" id="PF11846"/>
    </source>
</evidence>
<feature type="domain" description="O-antigen ligase-related" evidence="6">
    <location>
        <begin position="192"/>
        <end position="339"/>
    </location>
</feature>
<comment type="caution">
    <text evidence="8">The sequence shown here is derived from an EMBL/GenBank/DDBJ whole genome shotgun (WGS) entry which is preliminary data.</text>
</comment>
<evidence type="ECO:0000259" key="6">
    <source>
        <dbReference type="Pfam" id="PF04932"/>
    </source>
</evidence>
<feature type="transmembrane region" description="Helical" evidence="5">
    <location>
        <begin position="181"/>
        <end position="200"/>
    </location>
</feature>
<dbReference type="Pfam" id="PF11846">
    <property type="entry name" value="Wzy_C_2"/>
    <property type="match status" value="1"/>
</dbReference>
<evidence type="ECO:0000313" key="9">
    <source>
        <dbReference type="Proteomes" id="UP000036013"/>
    </source>
</evidence>
<feature type="domain" description="Virulence factor membrane-bound polymerase C-terminal" evidence="7">
    <location>
        <begin position="366"/>
        <end position="451"/>
    </location>
</feature>
<feature type="transmembrane region" description="Helical" evidence="5">
    <location>
        <begin position="325"/>
        <end position="346"/>
    </location>
</feature>
<dbReference type="RefSeq" id="WP_047748199.1">
    <property type="nucleotide sequence ID" value="NZ_JBAJUI010000010.1"/>
</dbReference>
<dbReference type="InterPro" id="IPR051533">
    <property type="entry name" value="WaaL-like"/>
</dbReference>
<dbReference type="InterPro" id="IPR007016">
    <property type="entry name" value="O-antigen_ligase-rel_domated"/>
</dbReference>
<sequence length="533" mass="60533">MMFLVSLILCGTISAFYIPSQGGVGVDLGFNLSLILCLGILLIGLTFHNHINERLNKSNKFIFLGIAAMGLPWTLSIAESPGIIVLIVVFLLWWISQSWFLSTNVKKQIILLIFSLALIQCIIAIFQTFFPSQAFKIYEYSWIHNNGRPYGIFQQYNLLASFLATGVGCGFFLVQKEKRKFVVGLYLSGLTVLCFVIALIQSRAGMLGAILVIIAITTLHGFDQKVKTFICLIFMATGISAGTWVVHHTHIIVDGQLISMAREFKTSTYARLSILKATLEMIAVKPLSGWGYGTFEYEFSRYIIAHPSLNVKDVGIVPHPHNEILFAWFQGGIIALIGILLLLLAWIKNILSAWKEKNGSVGITMLIIPLLIHANLEYPFYQSFIHLAVFVILFRIGENDSSEGDAHTKRDKIIMLFMGFCLVGYSLIALYAHTQLTRYERTGYINFPKNMPWYFKTNNERARYDAMVALLIDYNNTHNPDDLALFMRDAEKYSLKHNDRNIWLSMIMISKFQGDVQKTHWLENDFKQIFLDN</sequence>
<dbReference type="Pfam" id="PF04932">
    <property type="entry name" value="Wzy_C"/>
    <property type="match status" value="1"/>
</dbReference>
<dbReference type="AlphaFoldDB" id="A0A837LGK6"/>
<proteinExistence type="predicted"/>
<keyword evidence="2 5" id="KW-0812">Transmembrane</keyword>
<feature type="transmembrane region" description="Helical" evidence="5">
    <location>
        <begin position="413"/>
        <end position="432"/>
    </location>
</feature>
<feature type="transmembrane region" description="Helical" evidence="5">
    <location>
        <begin position="150"/>
        <end position="174"/>
    </location>
</feature>
<feature type="transmembrane region" description="Helical" evidence="5">
    <location>
        <begin position="109"/>
        <end position="130"/>
    </location>
</feature>
<dbReference type="InterPro" id="IPR021797">
    <property type="entry name" value="Wzy_C_2"/>
</dbReference>
<comment type="subcellular location">
    <subcellularLocation>
        <location evidence="1">Membrane</location>
        <topology evidence="1">Multi-pass membrane protein</topology>
    </subcellularLocation>
</comment>
<evidence type="ECO:0000256" key="3">
    <source>
        <dbReference type="ARBA" id="ARBA00022989"/>
    </source>
</evidence>
<dbReference type="Proteomes" id="UP000036013">
    <property type="component" value="Unassembled WGS sequence"/>
</dbReference>
<evidence type="ECO:0000256" key="2">
    <source>
        <dbReference type="ARBA" id="ARBA00022692"/>
    </source>
</evidence>
<dbReference type="GO" id="GO:0016020">
    <property type="term" value="C:membrane"/>
    <property type="evidence" value="ECO:0007669"/>
    <property type="project" value="UniProtKB-SubCell"/>
</dbReference>
<dbReference type="PANTHER" id="PTHR37422">
    <property type="entry name" value="TEICHURONIC ACID BIOSYNTHESIS PROTEIN TUAE"/>
    <property type="match status" value="1"/>
</dbReference>
<feature type="transmembrane region" description="Helical" evidence="5">
    <location>
        <begin position="61"/>
        <end position="77"/>
    </location>
</feature>
<accession>A0A837LGK6</accession>
<feature type="transmembrane region" description="Helical" evidence="5">
    <location>
        <begin position="229"/>
        <end position="247"/>
    </location>
</feature>
<evidence type="ECO:0000256" key="4">
    <source>
        <dbReference type="ARBA" id="ARBA00023136"/>
    </source>
</evidence>
<feature type="transmembrane region" description="Helical" evidence="5">
    <location>
        <begin position="206"/>
        <end position="222"/>
    </location>
</feature>
<feature type="transmembrane region" description="Helical" evidence="5">
    <location>
        <begin position="358"/>
        <end position="374"/>
    </location>
</feature>
<organism evidence="8 9">
    <name type="scientific">Enterobacter roggenkampii</name>
    <dbReference type="NCBI Taxonomy" id="1812935"/>
    <lineage>
        <taxon>Bacteria</taxon>
        <taxon>Pseudomonadati</taxon>
        <taxon>Pseudomonadota</taxon>
        <taxon>Gammaproteobacteria</taxon>
        <taxon>Enterobacterales</taxon>
        <taxon>Enterobacteriaceae</taxon>
        <taxon>Enterobacter</taxon>
        <taxon>Enterobacter cloacae complex</taxon>
    </lineage>
</organism>
<evidence type="ECO:0000313" key="8">
    <source>
        <dbReference type="EMBL" id="KLQ03764.1"/>
    </source>
</evidence>
<reference evidence="8 9" key="1">
    <citation type="submission" date="2015-06" db="EMBL/GenBank/DDBJ databases">
        <authorList>
            <person name="Adams M."/>
            <person name="Sutton G."/>
            <person name="Nelson K."/>
            <person name="Bonomo R."/>
            <person name="McCorrison J."/>
            <person name="Sanka R."/>
            <person name="Brinkac L."/>
            <person name="Nierman W."/>
        </authorList>
    </citation>
    <scope>NUCLEOTIDE SEQUENCE [LARGE SCALE GENOMIC DNA]</scope>
    <source>
        <strain evidence="8 9">GN02692</strain>
    </source>
</reference>
<dbReference type="EMBL" id="LEDI01000021">
    <property type="protein sequence ID" value="KLQ03764.1"/>
    <property type="molecule type" value="Genomic_DNA"/>
</dbReference>